<sequence>MNKPVAVENKEVYSPFDVSVQKVIEGREFGGERALFATNGLQMTDVVFHPGESALKCCSDILADKCRFEGKYPFWHVDRFKVSDCVFTPGARAALWYSKNLEMTRTRVDAPKMFREMRNISLDGVKIPDAQETLWECHGIRIRDVEVDNADYIFSHCSDVDIDRYKQNGNYSFQYCRNVTIRNAVINSKDAFWETDDVTVYDSEINGEYLGWHSRNLRLVRCRINGTQPLCYCENLVMEDCTMGNECDLSFEDSSLKAVVNSAIVSVKNPRSGSLSALSIGEIIIDKNVLAPNNCAITTEL</sequence>
<reference evidence="1" key="1">
    <citation type="submission" date="2019-04" db="EMBL/GenBank/DDBJ databases">
        <title>Microbes associate with the intestines of laboratory mice.</title>
        <authorList>
            <person name="Navarre W."/>
            <person name="Wong E."/>
            <person name="Huang K.C."/>
            <person name="Tropini C."/>
            <person name="Ng K."/>
            <person name="Yu B."/>
        </authorList>
    </citation>
    <scope>NUCLEOTIDE SEQUENCE</scope>
    <source>
        <strain evidence="1">NM86_A22</strain>
    </source>
</reference>
<evidence type="ECO:0000313" key="1">
    <source>
        <dbReference type="EMBL" id="THG55396.1"/>
    </source>
</evidence>
<evidence type="ECO:0000313" key="2">
    <source>
        <dbReference type="Proteomes" id="UP000305401"/>
    </source>
</evidence>
<organism evidence="1 2">
    <name type="scientific">Muribaculum caecicola</name>
    <dbReference type="NCBI Taxonomy" id="3038144"/>
    <lineage>
        <taxon>Bacteria</taxon>
        <taxon>Pseudomonadati</taxon>
        <taxon>Bacteroidota</taxon>
        <taxon>Bacteroidia</taxon>
        <taxon>Bacteroidales</taxon>
        <taxon>Muribaculaceae</taxon>
        <taxon>Muribaculum</taxon>
    </lineage>
</organism>
<dbReference type="Proteomes" id="UP000305401">
    <property type="component" value="Unassembled WGS sequence"/>
</dbReference>
<gene>
    <name evidence="1" type="ORF">E5990_00080</name>
</gene>
<keyword evidence="2" id="KW-1185">Reference proteome</keyword>
<dbReference type="EMBL" id="SSTG01000001">
    <property type="protein sequence ID" value="THG55396.1"/>
    <property type="molecule type" value="Genomic_DNA"/>
</dbReference>
<name>A0AC61S8S2_9BACT</name>
<proteinExistence type="predicted"/>
<protein>
    <submittedName>
        <fullName evidence="1">DUF3737 family protein</fullName>
    </submittedName>
</protein>
<comment type="caution">
    <text evidence="1">The sequence shown here is derived from an EMBL/GenBank/DDBJ whole genome shotgun (WGS) entry which is preliminary data.</text>
</comment>
<accession>A0AC61S8S2</accession>